<evidence type="ECO:0000256" key="1">
    <source>
        <dbReference type="SAM" id="Phobius"/>
    </source>
</evidence>
<keyword evidence="3" id="KW-1185">Reference proteome</keyword>
<organism evidence="2 3">
    <name type="scientific">Halopenitus persicus</name>
    <dbReference type="NCBI Taxonomy" id="1048396"/>
    <lineage>
        <taxon>Archaea</taxon>
        <taxon>Methanobacteriati</taxon>
        <taxon>Methanobacteriota</taxon>
        <taxon>Stenosarchaea group</taxon>
        <taxon>Halobacteria</taxon>
        <taxon>Halobacteriales</taxon>
        <taxon>Haloferacaceae</taxon>
        <taxon>Halopenitus</taxon>
    </lineage>
</organism>
<feature type="transmembrane region" description="Helical" evidence="1">
    <location>
        <begin position="47"/>
        <end position="72"/>
    </location>
</feature>
<dbReference type="InterPro" id="IPR017259">
    <property type="entry name" value="UCP037672"/>
</dbReference>
<name>A0A1H3HRT6_9EURY</name>
<dbReference type="EMBL" id="FNPC01000003">
    <property type="protein sequence ID" value="SDY18130.1"/>
    <property type="molecule type" value="Genomic_DNA"/>
</dbReference>
<evidence type="ECO:0000313" key="2">
    <source>
        <dbReference type="EMBL" id="SDY18130.1"/>
    </source>
</evidence>
<accession>A0A1H3HRT6</accession>
<keyword evidence="1" id="KW-0812">Transmembrane</keyword>
<protein>
    <recommendedName>
        <fullName evidence="4">DUF3784 domain-containing protein</fullName>
    </recommendedName>
</protein>
<sequence>MLGVPSTALQWLGVGSVLLIAGALIRFRGWTFLIAGYDETSSVPEEVVADVVGNAVLRIGVAAIALGVLMAITDVPSYLPAVFGVIILLAVARLIYRLRTYTPSNAT</sequence>
<evidence type="ECO:0000313" key="3">
    <source>
        <dbReference type="Proteomes" id="UP000199079"/>
    </source>
</evidence>
<gene>
    <name evidence="2" type="ORF">SAMN05216564_103405</name>
</gene>
<dbReference type="Pfam" id="PF12650">
    <property type="entry name" value="DUF3784"/>
    <property type="match status" value="1"/>
</dbReference>
<proteinExistence type="predicted"/>
<feature type="transmembrane region" description="Helical" evidence="1">
    <location>
        <begin position="12"/>
        <end position="35"/>
    </location>
</feature>
<keyword evidence="1" id="KW-1133">Transmembrane helix</keyword>
<dbReference type="AlphaFoldDB" id="A0A1H3HRT6"/>
<keyword evidence="1" id="KW-0472">Membrane</keyword>
<dbReference type="Proteomes" id="UP000199079">
    <property type="component" value="Unassembled WGS sequence"/>
</dbReference>
<feature type="transmembrane region" description="Helical" evidence="1">
    <location>
        <begin position="78"/>
        <end position="96"/>
    </location>
</feature>
<evidence type="ECO:0008006" key="4">
    <source>
        <dbReference type="Google" id="ProtNLM"/>
    </source>
</evidence>
<reference evidence="3" key="1">
    <citation type="submission" date="2016-10" db="EMBL/GenBank/DDBJ databases">
        <authorList>
            <person name="Varghese N."/>
            <person name="Submissions S."/>
        </authorList>
    </citation>
    <scope>NUCLEOTIDE SEQUENCE [LARGE SCALE GENOMIC DNA]</scope>
    <source>
        <strain evidence="3">DC30,IBRC 10041,KCTC 4046</strain>
    </source>
</reference>